<proteinExistence type="predicted"/>
<keyword evidence="2" id="KW-1185">Reference proteome</keyword>
<reference evidence="1 2" key="1">
    <citation type="journal article" date="2019" name="Int. J. Syst. Evol. Microbiol.">
        <title>The Global Catalogue of Microorganisms (GCM) 10K type strain sequencing project: providing services to taxonomists for standard genome sequencing and annotation.</title>
        <authorList>
            <consortium name="The Broad Institute Genomics Platform"/>
            <consortium name="The Broad Institute Genome Sequencing Center for Infectious Disease"/>
            <person name="Wu L."/>
            <person name="Ma J."/>
        </authorList>
    </citation>
    <scope>NUCLEOTIDE SEQUENCE [LARGE SCALE GENOMIC DNA]</scope>
    <source>
        <strain evidence="1 2">JCM 15309</strain>
    </source>
</reference>
<accession>A0ABN2QNC2</accession>
<organism evidence="1 2">
    <name type="scientific">Nocardioides panacihumi</name>
    <dbReference type="NCBI Taxonomy" id="400774"/>
    <lineage>
        <taxon>Bacteria</taxon>
        <taxon>Bacillati</taxon>
        <taxon>Actinomycetota</taxon>
        <taxon>Actinomycetes</taxon>
        <taxon>Propionibacteriales</taxon>
        <taxon>Nocardioidaceae</taxon>
        <taxon>Nocardioides</taxon>
    </lineage>
</organism>
<dbReference type="RefSeq" id="WP_344043615.1">
    <property type="nucleotide sequence ID" value="NZ_BAAAPB010000001.1"/>
</dbReference>
<evidence type="ECO:0000313" key="1">
    <source>
        <dbReference type="EMBL" id="GAA1955186.1"/>
    </source>
</evidence>
<dbReference type="EMBL" id="BAAAPB010000001">
    <property type="protein sequence ID" value="GAA1955186.1"/>
    <property type="molecule type" value="Genomic_DNA"/>
</dbReference>
<gene>
    <name evidence="1" type="ORF">GCM10009798_13020</name>
</gene>
<sequence length="532" mass="57118">MFALGVAENLAAEMSRCTSSRQGWSSTLLTQSSVRLIEELLVAGAAVSNSVLGGASFDDLKGQVRERLLIDPGFGNQPKRGALANSLPKKAEEFAPRTHRHVGVRQLVPQLRADYLPNWAASVTDPQAMINTDPSSAATLLTAFLLGEGVHPAYLSRWLDYRRKHEPRTMTLGDLIHDLIDLIGHGEGTAEALVMLAQTVKPEVRSGPGWITRRQVNEWLDENGLGGNGLVPRTMHGGIILRGSGRDIDGILESASEAVHRVTHAALLKTGVMPKFHRLVWIKGLKAPRTLPSRTRLEHLLPNYDIPEPIMGRSASDDRLEVAVESIQASVLAGGAAAAGMLWATVEGLFGSAGDQSKLVSGERAADVATIAWIRFALTNTMGALIGKQGDPIFSSSLAGLSREASMLALVAFLQGSDFSGIQSTRVVSQARHTADFLRPQEVRRLRAEILTTFKGLYRQRNLILHGGVTDAPLLAGILRSSTPLVTAAVNRFAANRAGAQGDPMAFAFAESLRLDTHLADPTGDLLTLAGY</sequence>
<name>A0ABN2QNC2_9ACTN</name>
<evidence type="ECO:0000313" key="2">
    <source>
        <dbReference type="Proteomes" id="UP001500571"/>
    </source>
</evidence>
<protein>
    <recommendedName>
        <fullName evidence="3">Apea-like HEPN domain-containing protein</fullName>
    </recommendedName>
</protein>
<evidence type="ECO:0008006" key="3">
    <source>
        <dbReference type="Google" id="ProtNLM"/>
    </source>
</evidence>
<dbReference type="Proteomes" id="UP001500571">
    <property type="component" value="Unassembled WGS sequence"/>
</dbReference>
<comment type="caution">
    <text evidence="1">The sequence shown here is derived from an EMBL/GenBank/DDBJ whole genome shotgun (WGS) entry which is preliminary data.</text>
</comment>